<dbReference type="Proteomes" id="UP000646540">
    <property type="component" value="Unassembled WGS sequence"/>
</dbReference>
<evidence type="ECO:0000256" key="5">
    <source>
        <dbReference type="PIRSR" id="PIRSR009103-1"/>
    </source>
</evidence>
<dbReference type="Proteomes" id="UP000217648">
    <property type="component" value="Unassembled WGS sequence"/>
</dbReference>
<evidence type="ECO:0000313" key="9">
    <source>
        <dbReference type="Proteomes" id="UP000217648"/>
    </source>
</evidence>
<keyword evidence="3" id="KW-0732">Signal</keyword>
<dbReference type="GO" id="GO:0042597">
    <property type="term" value="C:periplasmic space"/>
    <property type="evidence" value="ECO:0007669"/>
    <property type="project" value="UniProtKB-SubCell"/>
</dbReference>
<comment type="caution">
    <text evidence="8">The sequence shown here is derived from an EMBL/GenBank/DDBJ whole genome shotgun (WGS) entry which is preliminary data.</text>
</comment>
<dbReference type="SUPFAM" id="SSF89872">
    <property type="entry name" value="Inhibitor of vertebrate lysozyme, Ivy"/>
    <property type="match status" value="1"/>
</dbReference>
<dbReference type="PIRSF" id="PIRSF009103">
    <property type="entry name" value="Ivy"/>
    <property type="match status" value="1"/>
</dbReference>
<evidence type="ECO:0000313" key="7">
    <source>
        <dbReference type="EMBL" id="MBC5047224.1"/>
    </source>
</evidence>
<evidence type="ECO:0000313" key="8">
    <source>
        <dbReference type="EMBL" id="PCM61534.1"/>
    </source>
</evidence>
<evidence type="ECO:0000256" key="3">
    <source>
        <dbReference type="ARBA" id="ARBA00022729"/>
    </source>
</evidence>
<dbReference type="InterPro" id="IPR036501">
    <property type="entry name" value="Inhibitor_vert_lysozyme_sf"/>
</dbReference>
<reference evidence="7" key="2">
    <citation type="submission" date="2020-08" db="EMBL/GenBank/DDBJ databases">
        <title>Genomic evolution and epidemiology of Klebsiella pneumoniae from a major hospital in Beijing, China, over a fifteen-year period: dissemination of known and novel high-risk clones.</title>
        <authorList>
            <person name="Palmieri M."/>
        </authorList>
    </citation>
    <scope>NUCLEOTIDE SEQUENCE</scope>
    <source>
        <strain evidence="7">K7050</strain>
    </source>
</reference>
<dbReference type="Pfam" id="PF08816">
    <property type="entry name" value="Ivy"/>
    <property type="match status" value="1"/>
</dbReference>
<reference evidence="8 9" key="1">
    <citation type="submission" date="2017-09" db="EMBL/GenBank/DDBJ databases">
        <title>Mdr eskape-Ghana.</title>
        <authorList>
            <person name="Agyepong N."/>
            <person name="Janice J."/>
            <person name="Samuelsen O."/>
            <person name="Owusu-Ofori A."/>
            <person name="Sundsfjord A."/>
            <person name="Essack S."/>
            <person name="Pedersen T."/>
        </authorList>
    </citation>
    <scope>NUCLEOTIDE SEQUENCE [LARGE SCALE GENOMIC DNA]</scope>
    <source>
        <strain evidence="8 9">46</strain>
    </source>
</reference>
<comment type="subcellular location">
    <subcellularLocation>
        <location evidence="1">Periplasm</location>
    </subcellularLocation>
</comment>
<keyword evidence="6" id="KW-1015">Disulfide bond</keyword>
<feature type="site" description="Important for lysozyme inhibition" evidence="5">
    <location>
        <position position="106"/>
    </location>
</feature>
<feature type="disulfide bond" evidence="6">
    <location>
        <begin position="103"/>
        <end position="108"/>
    </location>
</feature>
<sequence length="175" mass="18796">MSKFALIIIYAHYKEACYQDGISPGGNMFKTLTAIIALAASASVMAQGDVTLNSLAHDSATRASFNQMVKGHQLPAWVTTGGTGSPAQTVKLGSESWQVLSACKPHDCGHERIAVIWSEKSKQMSGVYSVVDEKTDQEKLTWLNVSDALSIDGKTVLFAALSGSLDNHPDAFNYQ</sequence>
<dbReference type="STRING" id="1463164.KQS06HV_50403"/>
<evidence type="ECO:0000256" key="6">
    <source>
        <dbReference type="PIRSR" id="PIRSR009103-2"/>
    </source>
</evidence>
<evidence type="ECO:0000256" key="2">
    <source>
        <dbReference type="ARBA" id="ARBA00009724"/>
    </source>
</evidence>
<evidence type="ECO:0000256" key="4">
    <source>
        <dbReference type="ARBA" id="ARBA00022764"/>
    </source>
</evidence>
<dbReference type="NCBIfam" id="NF007443">
    <property type="entry name" value="PRK09993.1"/>
    <property type="match status" value="1"/>
</dbReference>
<dbReference type="Gene3D" id="3.40.1420.10">
    <property type="entry name" value="Inhibitor of vertebrate lysozyme"/>
    <property type="match status" value="1"/>
</dbReference>
<evidence type="ECO:0000256" key="1">
    <source>
        <dbReference type="ARBA" id="ARBA00004418"/>
    </source>
</evidence>
<protein>
    <submittedName>
        <fullName evidence="8">C-lysozyme inhibitor</fullName>
    </submittedName>
</protein>
<dbReference type="EMBL" id="NXHG01000005">
    <property type="protein sequence ID" value="PCM61534.1"/>
    <property type="molecule type" value="Genomic_DNA"/>
</dbReference>
<gene>
    <name evidence="7" type="primary">ivy</name>
    <name evidence="8" type="ORF">CP911_11475</name>
    <name evidence="7" type="ORF">H8L09_17870</name>
</gene>
<comment type="similarity">
    <text evidence="2">Belongs to the ivy family.</text>
</comment>
<keyword evidence="4" id="KW-0574">Periplasm</keyword>
<organism evidence="8 9">
    <name type="scientific">Klebsiella quasipneumoniae</name>
    <dbReference type="NCBI Taxonomy" id="1463165"/>
    <lineage>
        <taxon>Bacteria</taxon>
        <taxon>Pseudomonadati</taxon>
        <taxon>Pseudomonadota</taxon>
        <taxon>Gammaproteobacteria</taxon>
        <taxon>Enterobacterales</taxon>
        <taxon>Enterobacteriaceae</taxon>
        <taxon>Klebsiella/Raoultella group</taxon>
        <taxon>Klebsiella</taxon>
        <taxon>Klebsiella pneumoniae complex</taxon>
    </lineage>
</organism>
<dbReference type="EMBL" id="JACNQW010000011">
    <property type="protein sequence ID" value="MBC5047224.1"/>
    <property type="molecule type" value="Genomic_DNA"/>
</dbReference>
<accession>A0A2A5MKT2</accession>
<proteinExistence type="inferred from homology"/>
<name>A0A2A5MKT2_9ENTR</name>
<dbReference type="InterPro" id="IPR014453">
    <property type="entry name" value="Inhibitor_vertebrate_lysozyme"/>
</dbReference>
<dbReference type="AlphaFoldDB" id="A0A2A5MKT2"/>